<feature type="compositionally biased region" description="Polar residues" evidence="1">
    <location>
        <begin position="79"/>
        <end position="95"/>
    </location>
</feature>
<organism evidence="3">
    <name type="scientific">marine metagenome</name>
    <dbReference type="NCBI Taxonomy" id="408172"/>
    <lineage>
        <taxon>unclassified sequences</taxon>
        <taxon>metagenomes</taxon>
        <taxon>ecological metagenomes</taxon>
    </lineage>
</organism>
<accession>A0A381Z5L8</accession>
<feature type="region of interest" description="Disordered" evidence="1">
    <location>
        <begin position="76"/>
        <end position="95"/>
    </location>
</feature>
<dbReference type="InterPro" id="IPR011991">
    <property type="entry name" value="ArsR-like_HTH"/>
</dbReference>
<name>A0A381Z5L8_9ZZZZ</name>
<dbReference type="Pfam" id="PF18546">
    <property type="entry name" value="MetOD1"/>
    <property type="match status" value="1"/>
</dbReference>
<gene>
    <name evidence="3" type="ORF">METZ01_LOCUS137085</name>
</gene>
<feature type="domain" description="Metanogen output" evidence="2">
    <location>
        <begin position="110"/>
        <end position="236"/>
    </location>
</feature>
<dbReference type="InterPro" id="IPR036388">
    <property type="entry name" value="WH-like_DNA-bd_sf"/>
</dbReference>
<dbReference type="InterPro" id="IPR036390">
    <property type="entry name" value="WH_DNA-bd_sf"/>
</dbReference>
<sequence length="239" mass="26055">MGNTSLDHTEFASIVTAITGAFGDPTRREIYLYIRECEEGTNASQIAEKFSLHPNVARHHLDKLLSGGYLEVSLKKSTRSTAGRPSKTYKISNPNQPLNLDVRRDSILISLLARTLSLLPSEEAEKLAEEVGSEVGRSMAESLGIKETQRSFRSATDAIIDALISHGFSARAEQSENGQLRILSEHCPFGSIPIEHPVICAVDRGLVRGMLSVLYGDVKTDLTSSLPMGDKVCITEVSI</sequence>
<dbReference type="InterPro" id="IPR041359">
    <property type="entry name" value="MetOD1"/>
</dbReference>
<evidence type="ECO:0000256" key="1">
    <source>
        <dbReference type="SAM" id="MobiDB-lite"/>
    </source>
</evidence>
<reference evidence="3" key="1">
    <citation type="submission" date="2018-05" db="EMBL/GenBank/DDBJ databases">
        <authorList>
            <person name="Lanie J.A."/>
            <person name="Ng W.-L."/>
            <person name="Kazmierczak K.M."/>
            <person name="Andrzejewski T.M."/>
            <person name="Davidsen T.M."/>
            <person name="Wayne K.J."/>
            <person name="Tettelin H."/>
            <person name="Glass J.I."/>
            <person name="Rusch D."/>
            <person name="Podicherti R."/>
            <person name="Tsui H.-C.T."/>
            <person name="Winkler M.E."/>
        </authorList>
    </citation>
    <scope>NUCLEOTIDE SEQUENCE</scope>
</reference>
<dbReference type="Gene3D" id="3.30.1380.20">
    <property type="entry name" value="Trafficking protein particle complex subunit 3"/>
    <property type="match status" value="1"/>
</dbReference>
<dbReference type="AlphaFoldDB" id="A0A381Z5L8"/>
<dbReference type="CDD" id="cd00090">
    <property type="entry name" value="HTH_ARSR"/>
    <property type="match status" value="1"/>
</dbReference>
<evidence type="ECO:0000259" key="2">
    <source>
        <dbReference type="Pfam" id="PF18546"/>
    </source>
</evidence>
<dbReference type="Gene3D" id="1.10.10.10">
    <property type="entry name" value="Winged helix-like DNA-binding domain superfamily/Winged helix DNA-binding domain"/>
    <property type="match status" value="1"/>
</dbReference>
<protein>
    <recommendedName>
        <fullName evidence="2">Metanogen output domain-containing protein</fullName>
    </recommendedName>
</protein>
<dbReference type="EMBL" id="UINC01019943">
    <property type="protein sequence ID" value="SVA84231.1"/>
    <property type="molecule type" value="Genomic_DNA"/>
</dbReference>
<evidence type="ECO:0000313" key="3">
    <source>
        <dbReference type="EMBL" id="SVA84231.1"/>
    </source>
</evidence>
<dbReference type="SUPFAM" id="SSF46785">
    <property type="entry name" value="Winged helix' DNA-binding domain"/>
    <property type="match status" value="1"/>
</dbReference>
<dbReference type="Pfam" id="PF12840">
    <property type="entry name" value="HTH_20"/>
    <property type="match status" value="1"/>
</dbReference>
<proteinExistence type="predicted"/>